<dbReference type="AlphaFoldDB" id="A0A7K1Y9M2"/>
<evidence type="ECO:0000256" key="6">
    <source>
        <dbReference type="ARBA" id="ARBA00023136"/>
    </source>
</evidence>
<evidence type="ECO:0000256" key="7">
    <source>
        <dbReference type="ARBA" id="ARBA00023237"/>
    </source>
</evidence>
<accession>A0A7K1Y9M2</accession>
<keyword evidence="14" id="KW-1185">Reference proteome</keyword>
<dbReference type="InterPro" id="IPR000531">
    <property type="entry name" value="Beta-barrel_TonB"/>
</dbReference>
<dbReference type="NCBIfam" id="TIGR04057">
    <property type="entry name" value="SusC_RagA_signa"/>
    <property type="match status" value="1"/>
</dbReference>
<keyword evidence="5 9" id="KW-0798">TonB box</keyword>
<sequence>MKKRFTCFIPLLFLLNVIAFAQTRAITGKVTDAKDGSELPGVSIVVQEIPGLGTQTNASGSYSLSVPANAKNLVFRYISYQQKTVSITSTVINVKLESEQKQLSEVVVVGYGTQIRQNLTGSVAKVNSREIENQPVQSFESAIQGKAAGVVVSSGSGKVGQGIAIRVRGSSSVTAGNQPLYVVDGIPITSVSVGDAVNFDPSNPLADINPNDIESIEVLKDASASAIYGSRASNGVILITTKKGKSGKTVFTLDYFTGISKPAVKRDFLNSQQYVELFEEAAVNGGKYDFANDIENFGPAANEQEAIDAYTQYLEDNFDAFSAGTDWRNAVVNTNWQDEQFRSSAGNSQYEISATGGNEKTRFFTSGAYSNQEGILIQNAFKRISGRLNLDHSATDKLSLGVNLNLARSRNDRVANDNSFSTPGQLVALPPIQPVIDPSTNELSTTGPYYNGLIEARDAYFKTIVYRNISNAYASYKILPALNLRTEFGVDVLNQSEDGFQGRQTQGNPTGNGNYRTVTSLNYTSNTFLSYNTKFGEKHNLEAVGGFSYQKQDVKTSQVVGEGFPSDDFKNLASASDITFGSSFGTDEALVSYFARANYRFTDKYLVALSARYDGSSKFGANNRYGFFPAISAGWIISKEKFLSGAEWLSFLKLRAGYGYTGNSSILDFQSLALFGSSVYPNMPGYTPTQVENPDLKWEKTGSFDAGLEFGFFNNRLSGDFSYYNKQTKDLLLNVNVPATSGFATVLKNVGSLENKGLELTLNSQNFVGAFKWSTNFNISFNRNKVKDLDGQVILGTGRAPQRAIEGQPIGVFFTAKYAGVDPQNGDALYYLQDGTTTNDYNSAFRQVVGDSNPDFTGGFTNNFSYKNFDFNIFFQFVSGNDIYNGAGIYQSVNADFFDNQTSDQLNRWQKPGDITNVPQARFLQSNGTRTSSRWLSDGSYLRLKSASLGYTIPGRMVKNFFSSARVYVSGFNLLTFTNYNNGDPEVNTTTISNIDNGVDFYTAPQARTITFGVNLKF</sequence>
<dbReference type="SUPFAM" id="SSF49464">
    <property type="entry name" value="Carboxypeptidase regulatory domain-like"/>
    <property type="match status" value="1"/>
</dbReference>
<evidence type="ECO:0000256" key="4">
    <source>
        <dbReference type="ARBA" id="ARBA00022692"/>
    </source>
</evidence>
<dbReference type="FunFam" id="2.170.130.10:FF:000008">
    <property type="entry name" value="SusC/RagA family TonB-linked outer membrane protein"/>
    <property type="match status" value="1"/>
</dbReference>
<evidence type="ECO:0000256" key="3">
    <source>
        <dbReference type="ARBA" id="ARBA00022452"/>
    </source>
</evidence>
<dbReference type="InterPro" id="IPR036942">
    <property type="entry name" value="Beta-barrel_TonB_sf"/>
</dbReference>
<keyword evidence="7 8" id="KW-0998">Cell outer membrane</keyword>
<dbReference type="Pfam" id="PF13715">
    <property type="entry name" value="CarbopepD_reg_2"/>
    <property type="match status" value="1"/>
</dbReference>
<evidence type="ECO:0000256" key="8">
    <source>
        <dbReference type="PROSITE-ProRule" id="PRU01360"/>
    </source>
</evidence>
<evidence type="ECO:0000313" key="13">
    <source>
        <dbReference type="EMBL" id="MXV51293.1"/>
    </source>
</evidence>
<dbReference type="Pfam" id="PF00593">
    <property type="entry name" value="TonB_dep_Rec_b-barrel"/>
    <property type="match status" value="1"/>
</dbReference>
<dbReference type="SUPFAM" id="SSF56935">
    <property type="entry name" value="Porins"/>
    <property type="match status" value="1"/>
</dbReference>
<protein>
    <submittedName>
        <fullName evidence="13">SusC/RagA family TonB-linked outer membrane protein</fullName>
    </submittedName>
</protein>
<reference evidence="13 14" key="1">
    <citation type="submission" date="2019-11" db="EMBL/GenBank/DDBJ databases">
        <title>Pedobacter sp. HMF7647 Genome sequencing and assembly.</title>
        <authorList>
            <person name="Kang H."/>
            <person name="Kim H."/>
            <person name="Joh K."/>
        </authorList>
    </citation>
    <scope>NUCLEOTIDE SEQUENCE [LARGE SCALE GENOMIC DNA]</scope>
    <source>
        <strain evidence="13 14">HMF7647</strain>
    </source>
</reference>
<evidence type="ECO:0000256" key="10">
    <source>
        <dbReference type="SAM" id="SignalP"/>
    </source>
</evidence>
<dbReference type="Gene3D" id="2.60.40.1120">
    <property type="entry name" value="Carboxypeptidase-like, regulatory domain"/>
    <property type="match status" value="1"/>
</dbReference>
<dbReference type="Proteomes" id="UP000466586">
    <property type="component" value="Unassembled WGS sequence"/>
</dbReference>
<dbReference type="NCBIfam" id="TIGR04056">
    <property type="entry name" value="OMP_RagA_SusC"/>
    <property type="match status" value="1"/>
</dbReference>
<keyword evidence="6 8" id="KW-0472">Membrane</keyword>
<dbReference type="InterPro" id="IPR039426">
    <property type="entry name" value="TonB-dep_rcpt-like"/>
</dbReference>
<dbReference type="InterPro" id="IPR037066">
    <property type="entry name" value="Plug_dom_sf"/>
</dbReference>
<keyword evidence="3 8" id="KW-1134">Transmembrane beta strand</keyword>
<dbReference type="RefSeq" id="WP_160844473.1">
    <property type="nucleotide sequence ID" value="NZ_WVHT01000004.1"/>
</dbReference>
<evidence type="ECO:0000256" key="5">
    <source>
        <dbReference type="ARBA" id="ARBA00023077"/>
    </source>
</evidence>
<evidence type="ECO:0000256" key="9">
    <source>
        <dbReference type="RuleBase" id="RU003357"/>
    </source>
</evidence>
<evidence type="ECO:0000256" key="2">
    <source>
        <dbReference type="ARBA" id="ARBA00022448"/>
    </source>
</evidence>
<feature type="domain" description="TonB-dependent receptor-like beta-barrel" evidence="11">
    <location>
        <begin position="323"/>
        <end position="974"/>
    </location>
</feature>
<dbReference type="InterPro" id="IPR023996">
    <property type="entry name" value="TonB-dep_OMP_SusC/RagA"/>
</dbReference>
<evidence type="ECO:0000259" key="12">
    <source>
        <dbReference type="Pfam" id="PF07715"/>
    </source>
</evidence>
<evidence type="ECO:0000259" key="11">
    <source>
        <dbReference type="Pfam" id="PF00593"/>
    </source>
</evidence>
<evidence type="ECO:0000256" key="1">
    <source>
        <dbReference type="ARBA" id="ARBA00004571"/>
    </source>
</evidence>
<comment type="similarity">
    <text evidence="8 9">Belongs to the TonB-dependent receptor family.</text>
</comment>
<gene>
    <name evidence="13" type="ORF">GS399_09965</name>
</gene>
<dbReference type="GO" id="GO:0009279">
    <property type="term" value="C:cell outer membrane"/>
    <property type="evidence" value="ECO:0007669"/>
    <property type="project" value="UniProtKB-SubCell"/>
</dbReference>
<dbReference type="Pfam" id="PF07715">
    <property type="entry name" value="Plug"/>
    <property type="match status" value="1"/>
</dbReference>
<dbReference type="Gene3D" id="2.40.170.20">
    <property type="entry name" value="TonB-dependent receptor, beta-barrel domain"/>
    <property type="match status" value="1"/>
</dbReference>
<comment type="subcellular location">
    <subcellularLocation>
        <location evidence="1 8">Cell outer membrane</location>
        <topology evidence="1 8">Multi-pass membrane protein</topology>
    </subcellularLocation>
</comment>
<dbReference type="InterPro" id="IPR008969">
    <property type="entry name" value="CarboxyPept-like_regulatory"/>
</dbReference>
<comment type="caution">
    <text evidence="13">The sequence shown here is derived from an EMBL/GenBank/DDBJ whole genome shotgun (WGS) entry which is preliminary data.</text>
</comment>
<keyword evidence="10" id="KW-0732">Signal</keyword>
<dbReference type="Gene3D" id="2.170.130.10">
    <property type="entry name" value="TonB-dependent receptor, plug domain"/>
    <property type="match status" value="1"/>
</dbReference>
<dbReference type="PROSITE" id="PS52016">
    <property type="entry name" value="TONB_DEPENDENT_REC_3"/>
    <property type="match status" value="1"/>
</dbReference>
<dbReference type="EMBL" id="WVHT01000004">
    <property type="protein sequence ID" value="MXV51293.1"/>
    <property type="molecule type" value="Genomic_DNA"/>
</dbReference>
<feature type="signal peptide" evidence="10">
    <location>
        <begin position="1"/>
        <end position="21"/>
    </location>
</feature>
<dbReference type="InterPro" id="IPR012910">
    <property type="entry name" value="Plug_dom"/>
</dbReference>
<keyword evidence="2 8" id="KW-0813">Transport</keyword>
<keyword evidence="4 8" id="KW-0812">Transmembrane</keyword>
<organism evidence="13 14">
    <name type="scientific">Hufsiella arboris</name>
    <dbReference type="NCBI Taxonomy" id="2695275"/>
    <lineage>
        <taxon>Bacteria</taxon>
        <taxon>Pseudomonadati</taxon>
        <taxon>Bacteroidota</taxon>
        <taxon>Sphingobacteriia</taxon>
        <taxon>Sphingobacteriales</taxon>
        <taxon>Sphingobacteriaceae</taxon>
        <taxon>Hufsiella</taxon>
    </lineage>
</organism>
<feature type="chain" id="PRO_5029520480" evidence="10">
    <location>
        <begin position="22"/>
        <end position="1018"/>
    </location>
</feature>
<name>A0A7K1Y9M2_9SPHI</name>
<feature type="domain" description="TonB-dependent receptor plug" evidence="12">
    <location>
        <begin position="117"/>
        <end position="236"/>
    </location>
</feature>
<evidence type="ECO:0000313" key="14">
    <source>
        <dbReference type="Proteomes" id="UP000466586"/>
    </source>
</evidence>
<proteinExistence type="inferred from homology"/>
<dbReference type="InterPro" id="IPR023997">
    <property type="entry name" value="TonB-dep_OMP_SusC/RagA_CS"/>
</dbReference>